<dbReference type="EMBL" id="VYZW01028976">
    <property type="protein sequence ID" value="NXS44069.1"/>
    <property type="molecule type" value="Genomic_DNA"/>
</dbReference>
<name>A0A7L2UEF3_BALRX</name>
<dbReference type="AlphaFoldDB" id="A0A7L2UEF3"/>
<evidence type="ECO:0000256" key="6">
    <source>
        <dbReference type="ARBA" id="ARBA00048549"/>
    </source>
</evidence>
<dbReference type="GO" id="GO:0006108">
    <property type="term" value="P:malate metabolic process"/>
    <property type="evidence" value="ECO:0007669"/>
    <property type="project" value="InterPro"/>
</dbReference>
<gene>
    <name evidence="8" type="primary">Mdh1_1</name>
    <name evidence="8" type="ORF">BALREX_R01907</name>
</gene>
<comment type="similarity">
    <text evidence="1">Belongs to the LDH/MDH superfamily. MDH type 2 family.</text>
</comment>
<reference evidence="8 9" key="1">
    <citation type="submission" date="2019-09" db="EMBL/GenBank/DDBJ databases">
        <title>Bird 10,000 Genomes (B10K) Project - Family phase.</title>
        <authorList>
            <person name="Zhang G."/>
        </authorList>
    </citation>
    <scope>NUCLEOTIDE SEQUENCE [LARGE SCALE GENOMIC DNA]</scope>
    <source>
        <strain evidence="8">B10K-DU-012-56</strain>
    </source>
</reference>
<sequence>GEPIRVLVTGAAGQIAYSLLYSIAKGDVFGKEQPLVLVLLDITPMMTVLEGVVMELQDCALPLLRAILVGSMPRREGMERKDLLKANVKIFKSQGAALDKYAKKTVKV</sequence>
<keyword evidence="3" id="KW-0560">Oxidoreductase</keyword>
<evidence type="ECO:0000256" key="3">
    <source>
        <dbReference type="ARBA" id="ARBA00023002"/>
    </source>
</evidence>
<dbReference type="InterPro" id="IPR001236">
    <property type="entry name" value="Lactate/malate_DH_N"/>
</dbReference>
<dbReference type="PANTHER" id="PTHR23382">
    <property type="entry name" value="MALATE DEHYDROGENASE"/>
    <property type="match status" value="1"/>
</dbReference>
<accession>A0A7L2UEF3</accession>
<feature type="domain" description="Lactate/malate dehydrogenase N-terminal" evidence="7">
    <location>
        <begin position="66"/>
        <end position="105"/>
    </location>
</feature>
<dbReference type="Proteomes" id="UP000528411">
    <property type="component" value="Unassembled WGS sequence"/>
</dbReference>
<evidence type="ECO:0000313" key="8">
    <source>
        <dbReference type="EMBL" id="NXS44069.1"/>
    </source>
</evidence>
<evidence type="ECO:0000313" key="9">
    <source>
        <dbReference type="Proteomes" id="UP000528411"/>
    </source>
</evidence>
<comment type="caution">
    <text evidence="8">The sequence shown here is derived from an EMBL/GenBank/DDBJ whole genome shotgun (WGS) entry which is preliminary data.</text>
</comment>
<dbReference type="OrthoDB" id="4069699at2759"/>
<evidence type="ECO:0000259" key="7">
    <source>
        <dbReference type="Pfam" id="PF00056"/>
    </source>
</evidence>
<proteinExistence type="inferred from homology"/>
<dbReference type="InterPro" id="IPR010945">
    <property type="entry name" value="Malate_DH_type2"/>
</dbReference>
<organism evidence="8 9">
    <name type="scientific">Balaeniceps rex</name>
    <name type="common">Shoebill</name>
    <dbReference type="NCBI Taxonomy" id="33584"/>
    <lineage>
        <taxon>Eukaryota</taxon>
        <taxon>Metazoa</taxon>
        <taxon>Chordata</taxon>
        <taxon>Craniata</taxon>
        <taxon>Vertebrata</taxon>
        <taxon>Euteleostomi</taxon>
        <taxon>Archelosauria</taxon>
        <taxon>Archosauria</taxon>
        <taxon>Dinosauria</taxon>
        <taxon>Saurischia</taxon>
        <taxon>Theropoda</taxon>
        <taxon>Coelurosauria</taxon>
        <taxon>Aves</taxon>
        <taxon>Neognathae</taxon>
        <taxon>Neoaves</taxon>
        <taxon>Aequornithes</taxon>
        <taxon>Pelecaniformes</taxon>
        <taxon>Balaenicipitidae</taxon>
        <taxon>Balaeniceps</taxon>
    </lineage>
</organism>
<comment type="function">
    <text evidence="5">Catalyzes the reduction of aromatic alpha-keto acids in the presence of NADH. Plays essential roles in the malate-aspartate shuttle and the tricarboxylic acid cycle, important in mitochondrial NADH supply for oxidative phosphorylation. Catalyzes the reduction of 2-oxoglutarate to 2-hydroxyglutarate, leading to elevated reactive oxygen species (ROS).</text>
</comment>
<protein>
    <recommendedName>
        <fullName evidence="2">Malate dehydrogenase, cytoplasmic</fullName>
    </recommendedName>
    <alternativeName>
        <fullName evidence="4">Cytosolic malate dehydrogenase</fullName>
    </alternativeName>
</protein>
<dbReference type="GO" id="GO:0016615">
    <property type="term" value="F:malate dehydrogenase activity"/>
    <property type="evidence" value="ECO:0007669"/>
    <property type="project" value="InterPro"/>
</dbReference>
<evidence type="ECO:0000256" key="1">
    <source>
        <dbReference type="ARBA" id="ARBA00009613"/>
    </source>
</evidence>
<evidence type="ECO:0000256" key="4">
    <source>
        <dbReference type="ARBA" id="ARBA00030284"/>
    </source>
</evidence>
<dbReference type="Pfam" id="PF00056">
    <property type="entry name" value="Ldh_1_N"/>
    <property type="match status" value="2"/>
</dbReference>
<feature type="non-terminal residue" evidence="8">
    <location>
        <position position="1"/>
    </location>
</feature>
<feature type="domain" description="Lactate/malate dehydrogenase N-terminal" evidence="7">
    <location>
        <begin position="5"/>
        <end position="64"/>
    </location>
</feature>
<dbReference type="InterPro" id="IPR036291">
    <property type="entry name" value="NAD(P)-bd_dom_sf"/>
</dbReference>
<feature type="non-terminal residue" evidence="8">
    <location>
        <position position="108"/>
    </location>
</feature>
<dbReference type="Gene3D" id="3.40.50.720">
    <property type="entry name" value="NAD(P)-binding Rossmann-like Domain"/>
    <property type="match status" value="2"/>
</dbReference>
<comment type="catalytic activity">
    <reaction evidence="6">
        <text>(S)-2-hydroxyglutarate + NAD(+) = 2-oxoglutarate + NADH + H(+)</text>
        <dbReference type="Rhea" id="RHEA:57172"/>
        <dbReference type="ChEBI" id="CHEBI:15378"/>
        <dbReference type="ChEBI" id="CHEBI:16782"/>
        <dbReference type="ChEBI" id="CHEBI:16810"/>
        <dbReference type="ChEBI" id="CHEBI:57540"/>
        <dbReference type="ChEBI" id="CHEBI:57945"/>
    </reaction>
    <physiologicalReaction direction="right-to-left" evidence="6">
        <dbReference type="Rhea" id="RHEA:57174"/>
    </physiologicalReaction>
</comment>
<keyword evidence="9" id="KW-1185">Reference proteome</keyword>
<dbReference type="SUPFAM" id="SSF51735">
    <property type="entry name" value="NAD(P)-binding Rossmann-fold domains"/>
    <property type="match status" value="1"/>
</dbReference>
<evidence type="ECO:0000256" key="2">
    <source>
        <dbReference type="ARBA" id="ARBA00019899"/>
    </source>
</evidence>
<evidence type="ECO:0000256" key="5">
    <source>
        <dbReference type="ARBA" id="ARBA00045153"/>
    </source>
</evidence>